<evidence type="ECO:0000313" key="11">
    <source>
        <dbReference type="RefSeq" id="XP_030373469.1"/>
    </source>
</evidence>
<keyword evidence="5" id="KW-0539">Nucleus</keyword>
<reference evidence="10 11" key="1">
    <citation type="submission" date="2025-04" db="UniProtKB">
        <authorList>
            <consortium name="RefSeq"/>
        </authorList>
    </citation>
    <scope>IDENTIFICATION</scope>
    <source>
        <strain evidence="10 11">11010-0011.00</strain>
        <tissue evidence="10 11">Whole body</tissue>
    </source>
</reference>
<dbReference type="Proteomes" id="UP000504634">
    <property type="component" value="Unplaced"/>
</dbReference>
<evidence type="ECO:0000256" key="2">
    <source>
        <dbReference type="ARBA" id="ARBA00023015"/>
    </source>
</evidence>
<comment type="subcellular location">
    <subcellularLocation>
        <location evidence="5">Nucleus</location>
    </subcellularLocation>
</comment>
<dbReference type="FunFam" id="1.10.10.10:FF:000008">
    <property type="entry name" value="E2F transcription factor 1"/>
    <property type="match status" value="1"/>
</dbReference>
<dbReference type="AlphaFoldDB" id="A0A6J2TBS8"/>
<feature type="region of interest" description="Disordered" evidence="7">
    <location>
        <begin position="140"/>
        <end position="180"/>
    </location>
</feature>
<dbReference type="InterPro" id="IPR003316">
    <property type="entry name" value="E2F_WHTH_DNA-bd_dom"/>
</dbReference>
<feature type="compositionally biased region" description="Low complexity" evidence="7">
    <location>
        <begin position="671"/>
        <end position="723"/>
    </location>
</feature>
<dbReference type="InterPro" id="IPR037241">
    <property type="entry name" value="E2F-DP_heterodim"/>
</dbReference>
<feature type="compositionally biased region" description="Polar residues" evidence="7">
    <location>
        <begin position="246"/>
        <end position="258"/>
    </location>
</feature>
<keyword evidence="6" id="KW-0175">Coiled coil</keyword>
<keyword evidence="9" id="KW-1185">Reference proteome</keyword>
<dbReference type="GO" id="GO:0046983">
    <property type="term" value="F:protein dimerization activity"/>
    <property type="evidence" value="ECO:0007669"/>
    <property type="project" value="InterPro"/>
</dbReference>
<feature type="compositionally biased region" description="Gly residues" evidence="7">
    <location>
        <begin position="163"/>
        <end position="178"/>
    </location>
</feature>
<organism evidence="9 11">
    <name type="scientific">Drosophila lebanonensis</name>
    <name type="common">Fruit fly</name>
    <name type="synonym">Scaptodrosophila lebanonensis</name>
    <dbReference type="NCBI Taxonomy" id="7225"/>
    <lineage>
        <taxon>Eukaryota</taxon>
        <taxon>Metazoa</taxon>
        <taxon>Ecdysozoa</taxon>
        <taxon>Arthropoda</taxon>
        <taxon>Hexapoda</taxon>
        <taxon>Insecta</taxon>
        <taxon>Pterygota</taxon>
        <taxon>Neoptera</taxon>
        <taxon>Endopterygota</taxon>
        <taxon>Diptera</taxon>
        <taxon>Brachycera</taxon>
        <taxon>Muscomorpha</taxon>
        <taxon>Ephydroidea</taxon>
        <taxon>Drosophilidae</taxon>
        <taxon>Scaptodrosophila</taxon>
    </lineage>
</organism>
<evidence type="ECO:0000313" key="12">
    <source>
        <dbReference type="RefSeq" id="XP_030373470.1"/>
    </source>
</evidence>
<dbReference type="Gene3D" id="6.10.250.540">
    <property type="match status" value="1"/>
</dbReference>
<feature type="compositionally biased region" description="Polar residues" evidence="7">
    <location>
        <begin position="153"/>
        <end position="162"/>
    </location>
</feature>
<evidence type="ECO:0000313" key="10">
    <source>
        <dbReference type="RefSeq" id="XP_030373468.1"/>
    </source>
</evidence>
<sequence length="926" mass="100539">MSKYFITVAPPNTTNHTTTTAGNNTTGYNINSNSNLQQQIRRPQHLFGGVGGTAQYVRKLNYEQLTAGNNNNNNNNNNIVIKSDIVEDIVEYDNGMNSCDSNSGVAAHLRDHVYISLNKKNHNVDSGNHTAAATTVTAAATPNPQQHQQQQQLVTSTPNTQQRGGGGGGSGGGSGGGMAATKTNEITQYYKVKRRPQAQHDIHPKKQAKQNAQHQTIVYSKHAASSTPRQLHLQSDIDVDDDETSKSSSQQLQPYRHTSSQSSHNYGSSGQTEQAASSSSSGAGGGGGGGDRNRADTSLGILTKKFVDLLQESPDGVVDLNDASSRLAVQKRRIYDITNVLEGIGILEKKSKNNIQWKGGQSMVSSERTRRIEAESERLEQRENELNMLIDQMRGELAEISQEVDTVGGMAYVTQNDLLNVDLFKDQIVIVIKAPPEAKLVLPSTQKPREIYIKAENSDEINVFLCHDNTPESSPDTSSGGSHVRAPGSGVVRTATSTRLHHLTNPRHNDPLFHNIDAIHTKGLGHTPYRLPAQRNLSKSIEDAAKQTQPEYNNICDIAGDAKYEQSLMPLDYDVDDDLDMLVPTLTNPVVSSSQQLNSNSRSNSNDNSNTAVGKQLFGSPNQSSSPTTRRQLFGSSNRRHAKQLCDVLTQAHQRSVAAPAAMYVEHANSTLNSHSNNNNNNNNSSNSRKTCSSNSTVNNTVNSFSSQQEQDPQQYQQQQHQSKNFRTSDVPMYNCAMDGSNNNSNNNSRDSGLVPAMEQVHQQQHVAGYSANGSMNMQFTSVAPCSNNVNNDVVGNMVETYGAGANAKQLNSNNNGSSNNNSSDNNNSNNNNSSSSNHNSRSLPPVFTATDCDGNSNSSCGMPGLEDLLFTDMSPDYFSSSDMAFVSINPPDDIDYQYALNANEGLDRLFDFGSDSVTPTKWGSL</sequence>
<feature type="compositionally biased region" description="Low complexity" evidence="7">
    <location>
        <begin position="140"/>
        <end position="152"/>
    </location>
</feature>
<comment type="similarity">
    <text evidence="1 5">Belongs to the E2F/DP family.</text>
</comment>
<dbReference type="OrthoDB" id="1743261at2759"/>
<feature type="region of interest" description="Disordered" evidence="7">
    <location>
        <begin position="469"/>
        <end position="489"/>
    </location>
</feature>
<feature type="region of interest" description="Disordered" evidence="7">
    <location>
        <begin position="194"/>
        <end position="215"/>
    </location>
</feature>
<gene>
    <name evidence="10 11 12" type="primary">LOC115623338</name>
</gene>
<evidence type="ECO:0000256" key="5">
    <source>
        <dbReference type="RuleBase" id="RU003796"/>
    </source>
</evidence>
<dbReference type="RefSeq" id="XP_030373470.1">
    <property type="nucleotide sequence ID" value="XM_030517610.1"/>
</dbReference>
<dbReference type="SUPFAM" id="SSF144074">
    <property type="entry name" value="E2F-DP heterodimerization region"/>
    <property type="match status" value="1"/>
</dbReference>
<proteinExistence type="inferred from homology"/>
<evidence type="ECO:0000256" key="7">
    <source>
        <dbReference type="SAM" id="MobiDB-lite"/>
    </source>
</evidence>
<evidence type="ECO:0000259" key="8">
    <source>
        <dbReference type="SMART" id="SM01372"/>
    </source>
</evidence>
<keyword evidence="4 5" id="KW-0804">Transcription</keyword>
<dbReference type="InterPro" id="IPR015633">
    <property type="entry name" value="E2F"/>
</dbReference>
<dbReference type="Pfam" id="PF16421">
    <property type="entry name" value="E2F_CC-MB"/>
    <property type="match status" value="1"/>
</dbReference>
<keyword evidence="2 5" id="KW-0805">Transcription regulation</keyword>
<dbReference type="Gene3D" id="1.10.10.10">
    <property type="entry name" value="Winged helix-like DNA-binding domain superfamily/Winged helix DNA-binding domain"/>
    <property type="match status" value="1"/>
</dbReference>
<feature type="region of interest" description="Disordered" evidence="7">
    <location>
        <begin position="239"/>
        <end position="296"/>
    </location>
</feature>
<dbReference type="CDD" id="cd14660">
    <property type="entry name" value="E2F_DD"/>
    <property type="match status" value="1"/>
</dbReference>
<evidence type="ECO:0000313" key="9">
    <source>
        <dbReference type="Proteomes" id="UP000504634"/>
    </source>
</evidence>
<dbReference type="PANTHER" id="PTHR12081:SF18">
    <property type="entry name" value="TRANSCRIPTION FACTOR E2F2-RELATED"/>
    <property type="match status" value="1"/>
</dbReference>
<accession>A0A6J2TBS8</accession>
<dbReference type="Pfam" id="PF02319">
    <property type="entry name" value="WHD_E2F_TDP"/>
    <property type="match status" value="1"/>
</dbReference>
<dbReference type="GeneID" id="115623338"/>
<feature type="compositionally biased region" description="Low complexity" evidence="7">
    <location>
        <begin position="812"/>
        <end position="843"/>
    </location>
</feature>
<feature type="domain" description="E2F/DP family winged-helix DNA-binding" evidence="8">
    <location>
        <begin position="294"/>
        <end position="359"/>
    </location>
</feature>
<dbReference type="RefSeq" id="XP_030373468.1">
    <property type="nucleotide sequence ID" value="XM_030517608.1"/>
</dbReference>
<evidence type="ECO:0000256" key="1">
    <source>
        <dbReference type="ARBA" id="ARBA00010940"/>
    </source>
</evidence>
<dbReference type="InterPro" id="IPR036390">
    <property type="entry name" value="WH_DNA-bd_sf"/>
</dbReference>
<protein>
    <submittedName>
        <fullName evidence="10 11">Transcription factor E2f1</fullName>
    </submittedName>
</protein>
<dbReference type="GO" id="GO:0000981">
    <property type="term" value="F:DNA-binding transcription factor activity, RNA polymerase II-specific"/>
    <property type="evidence" value="ECO:0007669"/>
    <property type="project" value="TreeGrafter"/>
</dbReference>
<keyword evidence="3 5" id="KW-0238">DNA-binding</keyword>
<dbReference type="SUPFAM" id="SSF46785">
    <property type="entry name" value="Winged helix' DNA-binding domain"/>
    <property type="match status" value="1"/>
</dbReference>
<dbReference type="PANTHER" id="PTHR12081">
    <property type="entry name" value="TRANSCRIPTION FACTOR E2F"/>
    <property type="match status" value="1"/>
</dbReference>
<feature type="compositionally biased region" description="Low complexity" evidence="7">
    <location>
        <begin position="259"/>
        <end position="281"/>
    </location>
</feature>
<dbReference type="GO" id="GO:0000978">
    <property type="term" value="F:RNA polymerase II cis-regulatory region sequence-specific DNA binding"/>
    <property type="evidence" value="ECO:0007669"/>
    <property type="project" value="InterPro"/>
</dbReference>
<evidence type="ECO:0000256" key="4">
    <source>
        <dbReference type="ARBA" id="ARBA00023163"/>
    </source>
</evidence>
<evidence type="ECO:0000256" key="6">
    <source>
        <dbReference type="SAM" id="Coils"/>
    </source>
</evidence>
<dbReference type="InterPro" id="IPR032198">
    <property type="entry name" value="E2F_CC-MB"/>
</dbReference>
<feature type="compositionally biased region" description="Polar residues" evidence="7">
    <location>
        <begin position="619"/>
        <end position="636"/>
    </location>
</feature>
<feature type="compositionally biased region" description="Low complexity" evidence="7">
    <location>
        <begin position="590"/>
        <end position="610"/>
    </location>
</feature>
<feature type="region of interest" description="Disordered" evidence="7">
    <location>
        <begin position="671"/>
        <end position="753"/>
    </location>
</feature>
<dbReference type="CTD" id="1869"/>
<feature type="coiled-coil region" evidence="6">
    <location>
        <begin position="369"/>
        <end position="403"/>
    </location>
</feature>
<dbReference type="InterPro" id="IPR036388">
    <property type="entry name" value="WH-like_DNA-bd_sf"/>
</dbReference>
<evidence type="ECO:0000256" key="3">
    <source>
        <dbReference type="ARBA" id="ARBA00023125"/>
    </source>
</evidence>
<dbReference type="SMART" id="SM01372">
    <property type="entry name" value="E2F_TDP"/>
    <property type="match status" value="1"/>
</dbReference>
<feature type="region of interest" description="Disordered" evidence="7">
    <location>
        <begin position="590"/>
        <end position="636"/>
    </location>
</feature>
<name>A0A6J2TBS8_DROLE</name>
<dbReference type="GO" id="GO:0090575">
    <property type="term" value="C:RNA polymerase II transcription regulator complex"/>
    <property type="evidence" value="ECO:0007669"/>
    <property type="project" value="TreeGrafter"/>
</dbReference>
<feature type="region of interest" description="Disordered" evidence="7">
    <location>
        <begin position="808"/>
        <end position="851"/>
    </location>
</feature>
<feature type="compositionally biased region" description="Polar residues" evidence="7">
    <location>
        <begin position="471"/>
        <end position="481"/>
    </location>
</feature>
<dbReference type="RefSeq" id="XP_030373469.1">
    <property type="nucleotide sequence ID" value="XM_030517609.1"/>
</dbReference>